<keyword evidence="3" id="KW-0472">Membrane</keyword>
<evidence type="ECO:0000256" key="1">
    <source>
        <dbReference type="SAM" id="Coils"/>
    </source>
</evidence>
<evidence type="ECO:0000256" key="3">
    <source>
        <dbReference type="SAM" id="Phobius"/>
    </source>
</evidence>
<evidence type="ECO:0000313" key="4">
    <source>
        <dbReference type="EMBL" id="GJT02479.1"/>
    </source>
</evidence>
<feature type="compositionally biased region" description="Polar residues" evidence="2">
    <location>
        <begin position="88"/>
        <end position="98"/>
    </location>
</feature>
<sequence>MNIIKKFVSFADGSHSNTDNSRFMEKLKAMDSQLQSLKEELQDMRNKNYELRDGNASKNHMNDDTPMCERHEANYIQSEGYRNRNYHESYSPQSYHNPNDSEKSLTELNNDVRNDLEDFKRCVHSMRTIHSKLYERDGGFKKKFKPINQEPQPKTDFEKLMTKFSDSQKVTNLKEFGYPSLIPKIIDAFSLFELRSEQSRVSIPSLWMCICGFVAFSGALVLVESYMSEPHSLLVLRSPKYPKSKKNVLDEEEVLCQP</sequence>
<accession>A0ABQ5AKA4</accession>
<feature type="coiled-coil region" evidence="1">
    <location>
        <begin position="20"/>
        <end position="54"/>
    </location>
</feature>
<protein>
    <submittedName>
        <fullName evidence="4">Uncharacterized protein</fullName>
    </submittedName>
</protein>
<dbReference type="EMBL" id="BQNB010012352">
    <property type="protein sequence ID" value="GJT02479.1"/>
    <property type="molecule type" value="Genomic_DNA"/>
</dbReference>
<proteinExistence type="predicted"/>
<name>A0ABQ5AKA4_9ASTR</name>
<keyword evidence="5" id="KW-1185">Reference proteome</keyword>
<evidence type="ECO:0000313" key="5">
    <source>
        <dbReference type="Proteomes" id="UP001151760"/>
    </source>
</evidence>
<organism evidence="4 5">
    <name type="scientific">Tanacetum coccineum</name>
    <dbReference type="NCBI Taxonomy" id="301880"/>
    <lineage>
        <taxon>Eukaryota</taxon>
        <taxon>Viridiplantae</taxon>
        <taxon>Streptophyta</taxon>
        <taxon>Embryophyta</taxon>
        <taxon>Tracheophyta</taxon>
        <taxon>Spermatophyta</taxon>
        <taxon>Magnoliopsida</taxon>
        <taxon>eudicotyledons</taxon>
        <taxon>Gunneridae</taxon>
        <taxon>Pentapetalae</taxon>
        <taxon>asterids</taxon>
        <taxon>campanulids</taxon>
        <taxon>Asterales</taxon>
        <taxon>Asteraceae</taxon>
        <taxon>Asteroideae</taxon>
        <taxon>Anthemideae</taxon>
        <taxon>Anthemidinae</taxon>
        <taxon>Tanacetum</taxon>
    </lineage>
</organism>
<keyword evidence="3" id="KW-0812">Transmembrane</keyword>
<gene>
    <name evidence="4" type="ORF">Tco_0823648</name>
</gene>
<keyword evidence="1" id="KW-0175">Coiled coil</keyword>
<feature type="region of interest" description="Disordered" evidence="2">
    <location>
        <begin position="86"/>
        <end position="105"/>
    </location>
</feature>
<comment type="caution">
    <text evidence="4">The sequence shown here is derived from an EMBL/GenBank/DDBJ whole genome shotgun (WGS) entry which is preliminary data.</text>
</comment>
<feature type="transmembrane region" description="Helical" evidence="3">
    <location>
        <begin position="205"/>
        <end position="223"/>
    </location>
</feature>
<evidence type="ECO:0000256" key="2">
    <source>
        <dbReference type="SAM" id="MobiDB-lite"/>
    </source>
</evidence>
<dbReference type="Proteomes" id="UP001151760">
    <property type="component" value="Unassembled WGS sequence"/>
</dbReference>
<reference evidence="4" key="1">
    <citation type="journal article" date="2022" name="Int. J. Mol. Sci.">
        <title>Draft Genome of Tanacetum Coccineum: Genomic Comparison of Closely Related Tanacetum-Family Plants.</title>
        <authorList>
            <person name="Yamashiro T."/>
            <person name="Shiraishi A."/>
            <person name="Nakayama K."/>
            <person name="Satake H."/>
        </authorList>
    </citation>
    <scope>NUCLEOTIDE SEQUENCE</scope>
</reference>
<keyword evidence="3" id="KW-1133">Transmembrane helix</keyword>
<reference evidence="4" key="2">
    <citation type="submission" date="2022-01" db="EMBL/GenBank/DDBJ databases">
        <authorList>
            <person name="Yamashiro T."/>
            <person name="Shiraishi A."/>
            <person name="Satake H."/>
            <person name="Nakayama K."/>
        </authorList>
    </citation>
    <scope>NUCLEOTIDE SEQUENCE</scope>
</reference>